<dbReference type="Pfam" id="PF00196">
    <property type="entry name" value="GerE"/>
    <property type="match status" value="1"/>
</dbReference>
<dbReference type="InterPro" id="IPR016032">
    <property type="entry name" value="Sig_transdc_resp-reg_C-effctor"/>
</dbReference>
<dbReference type="Proteomes" id="UP000433309">
    <property type="component" value="Unassembled WGS sequence"/>
</dbReference>
<evidence type="ECO:0000313" key="5">
    <source>
        <dbReference type="EMBL" id="MRW91469.1"/>
    </source>
</evidence>
<name>A0A6I2L5C4_9BURK</name>
<evidence type="ECO:0000313" key="6">
    <source>
        <dbReference type="Proteomes" id="UP000433309"/>
    </source>
</evidence>
<dbReference type="SUPFAM" id="SSF46894">
    <property type="entry name" value="C-terminal effector domain of the bipartite response regulators"/>
    <property type="match status" value="1"/>
</dbReference>
<dbReference type="PROSITE" id="PS50043">
    <property type="entry name" value="HTH_LUXR_2"/>
    <property type="match status" value="1"/>
</dbReference>
<dbReference type="CDD" id="cd06170">
    <property type="entry name" value="LuxR_C_like"/>
    <property type="match status" value="1"/>
</dbReference>
<evidence type="ECO:0000256" key="1">
    <source>
        <dbReference type="ARBA" id="ARBA00023015"/>
    </source>
</evidence>
<organism evidence="5 6">
    <name type="scientific">Duganella guangzhouensis</name>
    <dbReference type="NCBI Taxonomy" id="2666084"/>
    <lineage>
        <taxon>Bacteria</taxon>
        <taxon>Pseudomonadati</taxon>
        <taxon>Pseudomonadota</taxon>
        <taxon>Betaproteobacteria</taxon>
        <taxon>Burkholderiales</taxon>
        <taxon>Oxalobacteraceae</taxon>
        <taxon>Telluria group</taxon>
        <taxon>Duganella</taxon>
    </lineage>
</organism>
<sequence>MTQAHPLKVSIRHREIIVSAGLAALLAACPGIEVADDAELVVTDYADAMARLQRGGGPAERIMIVTQREREWDVRMAISAGAHGYLPQQCDAEELQAALRTIGGGERYFNKELLARSVQHLSQGHFTLRESEVLKLLAQGYSNKLIARQMDIGVGTVKSHVKSVFCKLGARARTHAVVLATQRGIVSN</sequence>
<keyword evidence="3" id="KW-0804">Transcription</keyword>
<dbReference type="GO" id="GO:0006355">
    <property type="term" value="P:regulation of DNA-templated transcription"/>
    <property type="evidence" value="ECO:0007669"/>
    <property type="project" value="InterPro"/>
</dbReference>
<evidence type="ECO:0000256" key="3">
    <source>
        <dbReference type="ARBA" id="ARBA00023163"/>
    </source>
</evidence>
<dbReference type="SUPFAM" id="SSF52172">
    <property type="entry name" value="CheY-like"/>
    <property type="match status" value="1"/>
</dbReference>
<accession>A0A6I2L5C4</accession>
<proteinExistence type="predicted"/>
<keyword evidence="1" id="KW-0805">Transcription regulation</keyword>
<keyword evidence="2 5" id="KW-0238">DNA-binding</keyword>
<dbReference type="PRINTS" id="PR00038">
    <property type="entry name" value="HTHLUXR"/>
</dbReference>
<dbReference type="EMBL" id="WKJK01000007">
    <property type="protein sequence ID" value="MRW91469.1"/>
    <property type="molecule type" value="Genomic_DNA"/>
</dbReference>
<dbReference type="RefSeq" id="WP_154377879.1">
    <property type="nucleotide sequence ID" value="NZ_WKJK01000007.1"/>
</dbReference>
<dbReference type="InterPro" id="IPR000792">
    <property type="entry name" value="Tscrpt_reg_LuxR_C"/>
</dbReference>
<dbReference type="PANTHER" id="PTHR44688:SF16">
    <property type="entry name" value="DNA-BINDING TRANSCRIPTIONAL ACTIVATOR DEVR_DOSR"/>
    <property type="match status" value="1"/>
</dbReference>
<keyword evidence="6" id="KW-1185">Reference proteome</keyword>
<dbReference type="GO" id="GO:0003677">
    <property type="term" value="F:DNA binding"/>
    <property type="evidence" value="ECO:0007669"/>
    <property type="project" value="UniProtKB-KW"/>
</dbReference>
<dbReference type="PANTHER" id="PTHR44688">
    <property type="entry name" value="DNA-BINDING TRANSCRIPTIONAL ACTIVATOR DEVR_DOSR"/>
    <property type="match status" value="1"/>
</dbReference>
<dbReference type="PROSITE" id="PS00622">
    <property type="entry name" value="HTH_LUXR_1"/>
    <property type="match status" value="1"/>
</dbReference>
<dbReference type="SMART" id="SM00421">
    <property type="entry name" value="HTH_LUXR"/>
    <property type="match status" value="1"/>
</dbReference>
<evidence type="ECO:0000259" key="4">
    <source>
        <dbReference type="PROSITE" id="PS50043"/>
    </source>
</evidence>
<dbReference type="InterPro" id="IPR011006">
    <property type="entry name" value="CheY-like_superfamily"/>
</dbReference>
<comment type="caution">
    <text evidence="5">The sequence shown here is derived from an EMBL/GenBank/DDBJ whole genome shotgun (WGS) entry which is preliminary data.</text>
</comment>
<reference evidence="5 6" key="1">
    <citation type="submission" date="2019-11" db="EMBL/GenBank/DDBJ databases">
        <title>Novel species isolated from a subtropical stream in China.</title>
        <authorList>
            <person name="Lu H."/>
        </authorList>
    </citation>
    <scope>NUCLEOTIDE SEQUENCE [LARGE SCALE GENOMIC DNA]</scope>
    <source>
        <strain evidence="5 6">FT80W</strain>
    </source>
</reference>
<evidence type="ECO:0000256" key="2">
    <source>
        <dbReference type="ARBA" id="ARBA00023125"/>
    </source>
</evidence>
<dbReference type="AlphaFoldDB" id="A0A6I2L5C4"/>
<protein>
    <submittedName>
        <fullName evidence="5">DNA-binding response regulator</fullName>
    </submittedName>
</protein>
<gene>
    <name evidence="5" type="ORF">GJ699_15865</name>
</gene>
<feature type="domain" description="HTH luxR-type" evidence="4">
    <location>
        <begin position="119"/>
        <end position="184"/>
    </location>
</feature>
<dbReference type="Gene3D" id="3.40.50.2300">
    <property type="match status" value="1"/>
</dbReference>